<protein>
    <recommendedName>
        <fullName evidence="7">Ribonuclease P protein component</fullName>
        <ecNumber evidence="7">3.1.26.5</ecNumber>
    </recommendedName>
</protein>
<keyword evidence="6" id="KW-0694">RNA-binding</keyword>
<evidence type="ECO:0000256" key="2">
    <source>
        <dbReference type="ARBA" id="ARBA00022694"/>
    </source>
</evidence>
<evidence type="ECO:0000256" key="7">
    <source>
        <dbReference type="NCBIfam" id="TIGR00188"/>
    </source>
</evidence>
<keyword evidence="9" id="KW-1185">Reference proteome</keyword>
<keyword evidence="5" id="KW-0378">Hydrolase</keyword>
<proteinExistence type="predicted"/>
<dbReference type="InterPro" id="IPR020568">
    <property type="entry name" value="Ribosomal_Su5_D2-typ_SF"/>
</dbReference>
<organism evidence="8 9">
    <name type="scientific">Paucidesulfovibrio gracilis DSM 16080</name>
    <dbReference type="NCBI Taxonomy" id="1121449"/>
    <lineage>
        <taxon>Bacteria</taxon>
        <taxon>Pseudomonadati</taxon>
        <taxon>Thermodesulfobacteriota</taxon>
        <taxon>Desulfovibrionia</taxon>
        <taxon>Desulfovibrionales</taxon>
        <taxon>Desulfovibrionaceae</taxon>
        <taxon>Paucidesulfovibrio</taxon>
    </lineage>
</organism>
<dbReference type="PANTHER" id="PTHR33992:SF1">
    <property type="entry name" value="RIBONUCLEASE P PROTEIN COMPONENT"/>
    <property type="match status" value="1"/>
</dbReference>
<dbReference type="Gene3D" id="3.30.230.10">
    <property type="match status" value="1"/>
</dbReference>
<evidence type="ECO:0000256" key="3">
    <source>
        <dbReference type="ARBA" id="ARBA00022722"/>
    </source>
</evidence>
<reference evidence="8 9" key="1">
    <citation type="submission" date="2017-02" db="EMBL/GenBank/DDBJ databases">
        <authorList>
            <person name="Peterson S.W."/>
        </authorList>
    </citation>
    <scope>NUCLEOTIDE SEQUENCE [LARGE SCALE GENOMIC DNA]</scope>
    <source>
        <strain evidence="8 9">DSM 16080</strain>
    </source>
</reference>
<keyword evidence="2" id="KW-0819">tRNA processing</keyword>
<gene>
    <name evidence="8" type="ORF">SAMN02745704_00195</name>
</gene>
<dbReference type="InterPro" id="IPR020539">
    <property type="entry name" value="RNase_P_CS"/>
</dbReference>
<name>A0A1T4W377_9BACT</name>
<dbReference type="EC" id="3.1.26.5" evidence="7"/>
<evidence type="ECO:0000256" key="4">
    <source>
        <dbReference type="ARBA" id="ARBA00022759"/>
    </source>
</evidence>
<evidence type="ECO:0000313" key="9">
    <source>
        <dbReference type="Proteomes" id="UP000190027"/>
    </source>
</evidence>
<dbReference type="STRING" id="1121449.SAMN02745704_00195"/>
<dbReference type="PANTHER" id="PTHR33992">
    <property type="entry name" value="RIBONUCLEASE P PROTEIN COMPONENT"/>
    <property type="match status" value="1"/>
</dbReference>
<evidence type="ECO:0000313" key="8">
    <source>
        <dbReference type="EMBL" id="SKA71720.1"/>
    </source>
</evidence>
<dbReference type="NCBIfam" id="TIGR00188">
    <property type="entry name" value="rnpA"/>
    <property type="match status" value="1"/>
</dbReference>
<dbReference type="GO" id="GO:0042781">
    <property type="term" value="F:3'-tRNA processing endoribonuclease activity"/>
    <property type="evidence" value="ECO:0007669"/>
    <property type="project" value="TreeGrafter"/>
</dbReference>
<dbReference type="EMBL" id="FUYC01000001">
    <property type="protein sequence ID" value="SKA71720.1"/>
    <property type="molecule type" value="Genomic_DNA"/>
</dbReference>
<comment type="function">
    <text evidence="1">RNaseP catalyzes the removal of the 5'-leader sequence from pre-tRNA to produce the mature 5'-terminus. It can also cleave other RNA substrates such as 4.5S RNA. The protein component plays an auxiliary but essential role in vivo by binding to the 5'-leader sequence and broadening the substrate specificity of the ribozyme.</text>
</comment>
<dbReference type="AlphaFoldDB" id="A0A1T4W377"/>
<dbReference type="GO" id="GO:0004526">
    <property type="term" value="F:ribonuclease P activity"/>
    <property type="evidence" value="ECO:0007669"/>
    <property type="project" value="UniProtKB-UniRule"/>
</dbReference>
<keyword evidence="3" id="KW-0540">Nuclease</keyword>
<accession>A0A1T4W377</accession>
<sequence length="80" mass="9194">MTVGKKVGNAVARNRVKRVLREFFRLSQDRFSCLADIVVVPKRTLDPQRFDLAQADGDLRPVMRRIMRDLAPTQAPLERS</sequence>
<dbReference type="InterPro" id="IPR014721">
    <property type="entry name" value="Ribsml_uS5_D2-typ_fold_subgr"/>
</dbReference>
<dbReference type="SUPFAM" id="SSF54211">
    <property type="entry name" value="Ribosomal protein S5 domain 2-like"/>
    <property type="match status" value="1"/>
</dbReference>
<dbReference type="Proteomes" id="UP000190027">
    <property type="component" value="Unassembled WGS sequence"/>
</dbReference>
<dbReference type="InterPro" id="IPR000100">
    <property type="entry name" value="RNase_P"/>
</dbReference>
<dbReference type="PROSITE" id="PS00648">
    <property type="entry name" value="RIBONUCLEASE_P"/>
    <property type="match status" value="1"/>
</dbReference>
<evidence type="ECO:0000256" key="6">
    <source>
        <dbReference type="ARBA" id="ARBA00022884"/>
    </source>
</evidence>
<evidence type="ECO:0000256" key="1">
    <source>
        <dbReference type="ARBA" id="ARBA00002663"/>
    </source>
</evidence>
<dbReference type="GO" id="GO:0030677">
    <property type="term" value="C:ribonuclease P complex"/>
    <property type="evidence" value="ECO:0007669"/>
    <property type="project" value="TreeGrafter"/>
</dbReference>
<dbReference type="Pfam" id="PF00825">
    <property type="entry name" value="Ribonuclease_P"/>
    <property type="match status" value="1"/>
</dbReference>
<keyword evidence="4" id="KW-0255">Endonuclease</keyword>
<dbReference type="GO" id="GO:0000049">
    <property type="term" value="F:tRNA binding"/>
    <property type="evidence" value="ECO:0007669"/>
    <property type="project" value="InterPro"/>
</dbReference>
<evidence type="ECO:0000256" key="5">
    <source>
        <dbReference type="ARBA" id="ARBA00022801"/>
    </source>
</evidence>